<evidence type="ECO:0000313" key="2">
    <source>
        <dbReference type="Proteomes" id="UP000636888"/>
    </source>
</evidence>
<dbReference type="EMBL" id="JAEMHM010000010">
    <property type="protein sequence ID" value="MBJ6725735.1"/>
    <property type="molecule type" value="Genomic_DNA"/>
</dbReference>
<name>A0A8J7JMD5_9BACT</name>
<keyword evidence="2" id="KW-1185">Reference proteome</keyword>
<sequence>MSHFHSRCDIYRFCIRMQGKSLESVCSSIRYEIATLRGDLSGCRLASEVRRTATRYLQELEVLLDVLLRGMLPLRCTPQFLNSVGPLLNQFPIRISEERAVQVIPVAGPAEGGIDKAMGFLKELAGSTVTARYFFQRIDLKLPAPLSTADQPVPLSKVATLTKGLDRRFPFWLFFVTQQNGTLRQLLQFIARIDSVKGAHGSDRLMELLQEKWLPALNCMCRFAGFAETDIAHLLRQCIEYLFPPRPALRASNRPNRFLAK</sequence>
<dbReference type="AlphaFoldDB" id="A0A8J7JMD5"/>
<accession>A0A8J7JMD5</accession>
<proteinExistence type="predicted"/>
<protein>
    <submittedName>
        <fullName evidence="1">Uncharacterized protein</fullName>
    </submittedName>
</protein>
<evidence type="ECO:0000313" key="1">
    <source>
        <dbReference type="EMBL" id="MBJ6725735.1"/>
    </source>
</evidence>
<dbReference type="RefSeq" id="WP_199384625.1">
    <property type="nucleotide sequence ID" value="NZ_JAEMHM010000010.1"/>
</dbReference>
<comment type="caution">
    <text evidence="1">The sequence shown here is derived from an EMBL/GenBank/DDBJ whole genome shotgun (WGS) entry which is preliminary data.</text>
</comment>
<dbReference type="Proteomes" id="UP000636888">
    <property type="component" value="Unassembled WGS sequence"/>
</dbReference>
<reference evidence="1" key="1">
    <citation type="submission" date="2020-12" db="EMBL/GenBank/DDBJ databases">
        <title>Geomonas sp. Red875, isolated from river sediment.</title>
        <authorList>
            <person name="Xu Z."/>
            <person name="Zhang Z."/>
            <person name="Masuda Y."/>
            <person name="Itoh H."/>
            <person name="Senoo K."/>
        </authorList>
    </citation>
    <scope>NUCLEOTIDE SEQUENCE</scope>
    <source>
        <strain evidence="1">Red875</strain>
    </source>
</reference>
<gene>
    <name evidence="1" type="ORF">JFN93_13525</name>
</gene>
<organism evidence="1 2">
    <name type="scientific">Geomesophilobacter sediminis</name>
    <dbReference type="NCBI Taxonomy" id="2798584"/>
    <lineage>
        <taxon>Bacteria</taxon>
        <taxon>Pseudomonadati</taxon>
        <taxon>Thermodesulfobacteriota</taxon>
        <taxon>Desulfuromonadia</taxon>
        <taxon>Geobacterales</taxon>
        <taxon>Geobacteraceae</taxon>
        <taxon>Geomesophilobacter</taxon>
    </lineage>
</organism>